<protein>
    <recommendedName>
        <fullName evidence="3">VWA domain-containing protein</fullName>
    </recommendedName>
</protein>
<accession>A0ABQ2BYD2</accession>
<dbReference type="InterPro" id="IPR036465">
    <property type="entry name" value="vWFA_dom_sf"/>
</dbReference>
<dbReference type="PANTHER" id="PTHR37947:SF1">
    <property type="entry name" value="BLL2462 PROTEIN"/>
    <property type="match status" value="1"/>
</dbReference>
<dbReference type="Proteomes" id="UP000624701">
    <property type="component" value="Unassembled WGS sequence"/>
</dbReference>
<evidence type="ECO:0000313" key="2">
    <source>
        <dbReference type="Proteomes" id="UP000624701"/>
    </source>
</evidence>
<organism evidence="1 2">
    <name type="scientific">Winogradskyella haliclonae</name>
    <dbReference type="NCBI Taxonomy" id="2048558"/>
    <lineage>
        <taxon>Bacteria</taxon>
        <taxon>Pseudomonadati</taxon>
        <taxon>Bacteroidota</taxon>
        <taxon>Flavobacteriia</taxon>
        <taxon>Flavobacteriales</taxon>
        <taxon>Flavobacteriaceae</taxon>
        <taxon>Winogradskyella</taxon>
    </lineage>
</organism>
<dbReference type="SUPFAM" id="SSF53300">
    <property type="entry name" value="vWA-like"/>
    <property type="match status" value="1"/>
</dbReference>
<dbReference type="EMBL" id="BMDQ01000002">
    <property type="protein sequence ID" value="GGI57516.1"/>
    <property type="molecule type" value="Genomic_DNA"/>
</dbReference>
<name>A0ABQ2BYD2_9FLAO</name>
<reference evidence="2" key="1">
    <citation type="journal article" date="2019" name="Int. J. Syst. Evol. Microbiol.">
        <title>The Global Catalogue of Microorganisms (GCM) 10K type strain sequencing project: providing services to taxonomists for standard genome sequencing and annotation.</title>
        <authorList>
            <consortium name="The Broad Institute Genomics Platform"/>
            <consortium name="The Broad Institute Genome Sequencing Center for Infectious Disease"/>
            <person name="Wu L."/>
            <person name="Ma J."/>
        </authorList>
    </citation>
    <scope>NUCLEOTIDE SEQUENCE [LARGE SCALE GENOMIC DNA]</scope>
    <source>
        <strain evidence="2">CCM 8681</strain>
    </source>
</reference>
<proteinExistence type="predicted"/>
<comment type="caution">
    <text evidence="1">The sequence shown here is derived from an EMBL/GenBank/DDBJ whole genome shotgun (WGS) entry which is preliminary data.</text>
</comment>
<evidence type="ECO:0000313" key="1">
    <source>
        <dbReference type="EMBL" id="GGI57516.1"/>
    </source>
</evidence>
<evidence type="ECO:0008006" key="3">
    <source>
        <dbReference type="Google" id="ProtNLM"/>
    </source>
</evidence>
<sequence>MLLLVINPKFEAVTYYEEKPNLVIALDNSESIAYLKQDEIATQIYNDLSKNSSLLDRFNLEAYMFGNSTSPIDSLDFKDNQSNFSSFFKNYNELYKGQIAPILLVSDGNQTLGNDYLYSAKQNKQAIFPIILGDTTNFSDLRLQQVNVNRFAYLKNRFPVEMIINYSGEESVSSQLRISSGNTVLFSKNITLDNSKASEIINTTLNASQVGVKTYKVEILPLENEKNTVNNYKNFGVEVIDQKTNIALIADGLHPDLGALKKSIESNEQRSVSILKPKEALLKLNDFQLVILYQPNNNFNDLLDAISRIKLNTFTITGNTTDFNVVNDSQVFFSQEITNQSEDFQPTVNTNYGTFIIDNITFNNYPPLQSEFGSVTFKAPEETLLFKRVNGVNIDAPLLSSFEANGQKYALLSGEGIWRWRAQCYLDTDSFSDFDNFIGKLVQYLSSNKKRNRLNLDYKSFYNQNETIVLSAQFFNKSYEFDGNANLQVTYKNNDTNETKTLPLLLKNASYRIDLSSIKPGDYSFTVKNQDEPVSSSGRFKVLEYNVEQQFLNADVTKLNSLATSTNGKSFYSNQINNLVDSLLNDTRYATIQKSKRSTIPIIDWKYLLGLIALALSLEWFIRKYNGLI</sequence>
<gene>
    <name evidence="1" type="ORF">GCM10011444_18250</name>
</gene>
<dbReference type="PANTHER" id="PTHR37947">
    <property type="entry name" value="BLL2462 PROTEIN"/>
    <property type="match status" value="1"/>
</dbReference>
<keyword evidence="2" id="KW-1185">Reference proteome</keyword>